<name>A0A9D9J2S8_9BACT</name>
<accession>A0A9D9J2S8</accession>
<dbReference type="EMBL" id="JADILX010000071">
    <property type="protein sequence ID" value="MBO8485578.1"/>
    <property type="molecule type" value="Genomic_DNA"/>
</dbReference>
<reference evidence="1" key="1">
    <citation type="submission" date="2020-10" db="EMBL/GenBank/DDBJ databases">
        <authorList>
            <person name="Gilroy R."/>
        </authorList>
    </citation>
    <scope>NUCLEOTIDE SEQUENCE</scope>
    <source>
        <strain evidence="1">B2-16538</strain>
    </source>
</reference>
<organism evidence="1 2">
    <name type="scientific">Candidatus Cryptobacteroides excrementavium</name>
    <dbReference type="NCBI Taxonomy" id="2840759"/>
    <lineage>
        <taxon>Bacteria</taxon>
        <taxon>Pseudomonadati</taxon>
        <taxon>Bacteroidota</taxon>
        <taxon>Bacteroidia</taxon>
        <taxon>Bacteroidales</taxon>
        <taxon>Candidatus Cryptobacteroides</taxon>
    </lineage>
</organism>
<gene>
    <name evidence="1" type="ORF">IAB78_04035</name>
</gene>
<evidence type="ECO:0000313" key="2">
    <source>
        <dbReference type="Proteomes" id="UP000823750"/>
    </source>
</evidence>
<protein>
    <submittedName>
        <fullName evidence="1">Uncharacterized protein</fullName>
    </submittedName>
</protein>
<proteinExistence type="predicted"/>
<comment type="caution">
    <text evidence="1">The sequence shown here is derived from an EMBL/GenBank/DDBJ whole genome shotgun (WGS) entry which is preliminary data.</text>
</comment>
<reference evidence="1" key="2">
    <citation type="journal article" date="2021" name="PeerJ">
        <title>Extensive microbial diversity within the chicken gut microbiome revealed by metagenomics and culture.</title>
        <authorList>
            <person name="Gilroy R."/>
            <person name="Ravi A."/>
            <person name="Getino M."/>
            <person name="Pursley I."/>
            <person name="Horton D.L."/>
            <person name="Alikhan N.F."/>
            <person name="Baker D."/>
            <person name="Gharbi K."/>
            <person name="Hall N."/>
            <person name="Watson M."/>
            <person name="Adriaenssens E.M."/>
            <person name="Foster-Nyarko E."/>
            <person name="Jarju S."/>
            <person name="Secka A."/>
            <person name="Antonio M."/>
            <person name="Oren A."/>
            <person name="Chaudhuri R.R."/>
            <person name="La Ragione R."/>
            <person name="Hildebrand F."/>
            <person name="Pallen M.J."/>
        </authorList>
    </citation>
    <scope>NUCLEOTIDE SEQUENCE</scope>
    <source>
        <strain evidence="1">B2-16538</strain>
    </source>
</reference>
<sequence length="174" mass="19567">MGMNKTKIVLDADVIIHFSKGGLLHLLPKILPEFQFIVLDIVKDELPASISAELDNQIRWMHNISEEIFGNTSEERREFARLTSTTGMALGRGESACMVYCLYNHDVVGSNTRDVTAYCDEHGIIYLTTNDFLFYGICRSVITKNEASEFVSTVRAKGSFPPVVDFDTYICTKI</sequence>
<dbReference type="AlphaFoldDB" id="A0A9D9J2S8"/>
<evidence type="ECO:0000313" key="1">
    <source>
        <dbReference type="EMBL" id="MBO8485578.1"/>
    </source>
</evidence>
<dbReference type="Proteomes" id="UP000823750">
    <property type="component" value="Unassembled WGS sequence"/>
</dbReference>